<protein>
    <submittedName>
        <fullName evidence="1">Uncharacterized protein</fullName>
    </submittedName>
</protein>
<keyword evidence="2" id="KW-1185">Reference proteome</keyword>
<accession>A0ABD0RC74</accession>
<dbReference type="Gene3D" id="2.10.70.80">
    <property type="match status" value="1"/>
</dbReference>
<dbReference type="AlphaFoldDB" id="A0ABD0RC74"/>
<feature type="non-terminal residue" evidence="1">
    <location>
        <position position="114"/>
    </location>
</feature>
<proteinExistence type="predicted"/>
<evidence type="ECO:0000313" key="2">
    <source>
        <dbReference type="Proteomes" id="UP001529510"/>
    </source>
</evidence>
<gene>
    <name evidence="1" type="ORF">M9458_009064</name>
</gene>
<name>A0ABD0RC74_CIRMR</name>
<reference evidence="1 2" key="1">
    <citation type="submission" date="2024-05" db="EMBL/GenBank/DDBJ databases">
        <title>Genome sequencing and assembly of Indian major carp, Cirrhinus mrigala (Hamilton, 1822).</title>
        <authorList>
            <person name="Mohindra V."/>
            <person name="Chowdhury L.M."/>
            <person name="Lal K."/>
            <person name="Jena J.K."/>
        </authorList>
    </citation>
    <scope>NUCLEOTIDE SEQUENCE [LARGE SCALE GENOMIC DNA]</scope>
    <source>
        <strain evidence="1">CM1030</strain>
        <tissue evidence="1">Blood</tissue>
    </source>
</reference>
<evidence type="ECO:0000313" key="1">
    <source>
        <dbReference type="EMBL" id="KAL0195492.1"/>
    </source>
</evidence>
<dbReference type="EMBL" id="JAMKFB020000004">
    <property type="protein sequence ID" value="KAL0195492.1"/>
    <property type="molecule type" value="Genomic_DNA"/>
</dbReference>
<organism evidence="1 2">
    <name type="scientific">Cirrhinus mrigala</name>
    <name type="common">Mrigala</name>
    <dbReference type="NCBI Taxonomy" id="683832"/>
    <lineage>
        <taxon>Eukaryota</taxon>
        <taxon>Metazoa</taxon>
        <taxon>Chordata</taxon>
        <taxon>Craniata</taxon>
        <taxon>Vertebrata</taxon>
        <taxon>Euteleostomi</taxon>
        <taxon>Actinopterygii</taxon>
        <taxon>Neopterygii</taxon>
        <taxon>Teleostei</taxon>
        <taxon>Ostariophysi</taxon>
        <taxon>Cypriniformes</taxon>
        <taxon>Cyprinidae</taxon>
        <taxon>Labeoninae</taxon>
        <taxon>Labeonini</taxon>
        <taxon>Cirrhinus</taxon>
    </lineage>
</organism>
<comment type="caution">
    <text evidence="1">The sequence shown here is derived from an EMBL/GenBank/DDBJ whole genome shotgun (WGS) entry which is preliminary data.</text>
</comment>
<feature type="non-terminal residue" evidence="1">
    <location>
        <position position="1"/>
    </location>
</feature>
<dbReference type="Proteomes" id="UP001529510">
    <property type="component" value="Unassembled WGS sequence"/>
</dbReference>
<sequence>DYVQWLAHTDYDSDLETDGCLLGYKETFRRLNKLSVHVLALEKTTCGRKNCTTLRFGLLLVAKRKCFLNISPVNSEYGFYPHENTSECLLQPDFLNQTKDICLNGELDGLQSSG</sequence>